<dbReference type="Gene3D" id="1.10.10.60">
    <property type="entry name" value="Homeodomain-like"/>
    <property type="match status" value="1"/>
</dbReference>
<name>A0A8S5QX62_9CAUD</name>
<proteinExistence type="predicted"/>
<reference evidence="1" key="1">
    <citation type="journal article" date="2021" name="Proc. Natl. Acad. Sci. U.S.A.">
        <title>A Catalog of Tens of Thousands of Viruses from Human Metagenomes Reveals Hidden Associations with Chronic Diseases.</title>
        <authorList>
            <person name="Tisza M.J."/>
            <person name="Buck C.B."/>
        </authorList>
    </citation>
    <scope>NUCLEOTIDE SEQUENCE</scope>
    <source>
        <strain evidence="1">CtcPl3</strain>
    </source>
</reference>
<accession>A0A8S5QX62</accession>
<organism evidence="1">
    <name type="scientific">Myoviridae sp. ctcPl3</name>
    <dbReference type="NCBI Taxonomy" id="2826669"/>
    <lineage>
        <taxon>Viruses</taxon>
        <taxon>Duplodnaviria</taxon>
        <taxon>Heunggongvirae</taxon>
        <taxon>Uroviricota</taxon>
        <taxon>Caudoviricetes</taxon>
    </lineage>
</organism>
<dbReference type="EMBL" id="BK015752">
    <property type="protein sequence ID" value="DAE23393.1"/>
    <property type="molecule type" value="Genomic_DNA"/>
</dbReference>
<sequence length="132" mass="15474">MNVNSNIRKRDKQAISDKYQKVDTTINGDAKSLAEEHREIEKRLYPLRIDHRTVIYVTKDKCTPEYAEKRRKQFGMEPITERKGGNNRASVDVDELRTLVQSGLYLKDIARRLGVSKTTVDNYIKKYELRNK</sequence>
<protein>
    <submittedName>
        <fullName evidence="1">Uncharacterized protein</fullName>
    </submittedName>
</protein>
<evidence type="ECO:0000313" key="1">
    <source>
        <dbReference type="EMBL" id="DAE23393.1"/>
    </source>
</evidence>